<protein>
    <submittedName>
        <fullName evidence="3">Phosphoesterase PA-phosphatase</fullName>
    </submittedName>
</protein>
<evidence type="ECO:0000259" key="2">
    <source>
        <dbReference type="SMART" id="SM00014"/>
    </source>
</evidence>
<dbReference type="SMART" id="SM00014">
    <property type="entry name" value="acidPPc"/>
    <property type="match status" value="1"/>
</dbReference>
<dbReference type="InterPro" id="IPR036938">
    <property type="entry name" value="PAP2/HPO_sf"/>
</dbReference>
<evidence type="ECO:0000313" key="3">
    <source>
        <dbReference type="EMBL" id="PYZ97399.1"/>
    </source>
</evidence>
<evidence type="ECO:0000313" key="4">
    <source>
        <dbReference type="Proteomes" id="UP000248066"/>
    </source>
</evidence>
<reference evidence="3 4" key="1">
    <citation type="submission" date="2017-10" db="EMBL/GenBank/DDBJ databases">
        <title>Bacillus sp. nov., a halophilic bacterium isolated from a Yangshapao Lake.</title>
        <authorList>
            <person name="Wang H."/>
        </authorList>
    </citation>
    <scope>NUCLEOTIDE SEQUENCE [LARGE SCALE GENOMIC DNA]</scope>
    <source>
        <strain evidence="3 4">YSP-3</strain>
    </source>
</reference>
<keyword evidence="4" id="KW-1185">Reference proteome</keyword>
<feature type="transmembrane region" description="Helical" evidence="1">
    <location>
        <begin position="207"/>
        <end position="225"/>
    </location>
</feature>
<evidence type="ECO:0000256" key="1">
    <source>
        <dbReference type="SAM" id="Phobius"/>
    </source>
</evidence>
<feature type="transmembrane region" description="Helical" evidence="1">
    <location>
        <begin position="266"/>
        <end position="285"/>
    </location>
</feature>
<organism evidence="3 4">
    <name type="scientific">Alteribacter lacisalsi</name>
    <dbReference type="NCBI Taxonomy" id="2045244"/>
    <lineage>
        <taxon>Bacteria</taxon>
        <taxon>Bacillati</taxon>
        <taxon>Bacillota</taxon>
        <taxon>Bacilli</taxon>
        <taxon>Bacillales</taxon>
        <taxon>Bacillaceae</taxon>
        <taxon>Alteribacter</taxon>
    </lineage>
</organism>
<keyword evidence="1" id="KW-0812">Transmembrane</keyword>
<dbReference type="InterPro" id="IPR000326">
    <property type="entry name" value="PAP2/HPO"/>
</dbReference>
<dbReference type="EMBL" id="PDOF01000001">
    <property type="protein sequence ID" value="PYZ97399.1"/>
    <property type="molecule type" value="Genomic_DNA"/>
</dbReference>
<proteinExistence type="predicted"/>
<name>A0A2W0HKL6_9BACI</name>
<keyword evidence="1" id="KW-0472">Membrane</keyword>
<keyword evidence="1" id="KW-1133">Transmembrane helix</keyword>
<dbReference type="PANTHER" id="PTHR14969:SF13">
    <property type="entry name" value="AT30094P"/>
    <property type="match status" value="1"/>
</dbReference>
<feature type="transmembrane region" description="Helical" evidence="1">
    <location>
        <begin position="21"/>
        <end position="47"/>
    </location>
</feature>
<dbReference type="OrthoDB" id="9789113at2"/>
<feature type="domain" description="Phosphatidic acid phosphatase type 2/haloperoxidase" evidence="2">
    <location>
        <begin position="55"/>
        <end position="170"/>
    </location>
</feature>
<dbReference type="Proteomes" id="UP000248066">
    <property type="component" value="Unassembled WGS sequence"/>
</dbReference>
<feature type="transmembrane region" description="Helical" evidence="1">
    <location>
        <begin position="53"/>
        <end position="71"/>
    </location>
</feature>
<gene>
    <name evidence="3" type="ORF">CR205_02005</name>
</gene>
<sequence>MLIREIEIPFMQYVTSLQNPVTDVAAYVLTFLGNELFYFLMIPLIYWCLSKPFGIRLVYVFLLSVYTNSFLKFWFAVERPIGSEGIQSLFVASAEVGSHYPYDSFPSGHAQGSATLWGMVAITLRSRAFWVFAVVLVFLISVSRLYTGLHWPVDVVTGMTVAALILVIFVKTEKWISGWSLKAKWMAVFLVPLLMMVIFPASEGINYGAFLLGAGIGYMIEARYVGMKISKSWLRKAGALLVGLAGLFLIQEGVKAALPQNLLTGGIRYGLIGLWGLLCAPWLFVKMRLYSSDETQRRRKLKAG</sequence>
<feature type="transmembrane region" description="Helical" evidence="1">
    <location>
        <begin position="237"/>
        <end position="254"/>
    </location>
</feature>
<dbReference type="PANTHER" id="PTHR14969">
    <property type="entry name" value="SPHINGOSINE-1-PHOSPHATE PHOSPHOHYDROLASE"/>
    <property type="match status" value="1"/>
</dbReference>
<dbReference type="AlphaFoldDB" id="A0A2W0HKL6"/>
<comment type="caution">
    <text evidence="3">The sequence shown here is derived from an EMBL/GenBank/DDBJ whole genome shotgun (WGS) entry which is preliminary data.</text>
</comment>
<feature type="transmembrane region" description="Helical" evidence="1">
    <location>
        <begin position="128"/>
        <end position="147"/>
    </location>
</feature>
<feature type="transmembrane region" description="Helical" evidence="1">
    <location>
        <begin position="153"/>
        <end position="171"/>
    </location>
</feature>
<dbReference type="SUPFAM" id="SSF48317">
    <property type="entry name" value="Acid phosphatase/Vanadium-dependent haloperoxidase"/>
    <property type="match status" value="1"/>
</dbReference>
<feature type="transmembrane region" description="Helical" evidence="1">
    <location>
        <begin position="183"/>
        <end position="201"/>
    </location>
</feature>
<dbReference type="Gene3D" id="1.20.144.10">
    <property type="entry name" value="Phosphatidic acid phosphatase type 2/haloperoxidase"/>
    <property type="match status" value="1"/>
</dbReference>
<accession>A0A2W0HKL6</accession>
<dbReference type="Pfam" id="PF01569">
    <property type="entry name" value="PAP2"/>
    <property type="match status" value="1"/>
</dbReference>